<protein>
    <submittedName>
        <fullName evidence="3">VCBS repeat-containing protein</fullName>
    </submittedName>
</protein>
<dbReference type="InterPro" id="IPR013517">
    <property type="entry name" value="FG-GAP"/>
</dbReference>
<name>A0ABW7NE21_9BACT</name>
<sequence>MRRTNQKILNSWLFATFSFLCLVSCEEKTAFKSLPMDLTHVNFNNEITENDSFNILDFEYVYNGGGVALADFNNDGLSDVFFTGNMVPNRLFLNQGGMTFMDITTKAGVGAPDKWSSGVAVVDVNADGWLDIYVCATVYSDPQKRKNMLFIHQGLEEGIPVFEDQAEAYGLADNSHTTVAAFLDYDKDGDLDVYLAINKMDPIMTPNVYKKSHTEALDRVDKLFRNDWNDSLSHPVFTEVSKEAGIIYEGYSLGVNVSDINGDGWSDIYVTNDYLTQDLVYINNQDGTFTNRSKAFLPHTSYSAMGNDVVDLNNDGYPDIVAVDMLPEDNFRKKTMLMNNNYTGYINNEKYDYQYQCVRNTVQLNQGISPVTGEPTFGDVALLAGVSSTDWSWAPLVADFDNDGYRDLIITNGFPKDITDRDFSDYNVEVGRYAKKSMLLARIPSVKIRNYAYRNINGVQFEDVTTAWGISEPSFSNGAAYGDLDNDGDLDYVVNNINDPASIYENLSNRKKESPNNWIRIRLKGRGLNPGGIGAQLKVYHGGNTLYWDHSPYRGYLSSNDPTLVFGLGQSARVDSVVVYWPSGEVEALSNVSVNENITLDSENAKRRQPVREAGSVQYFEALPDDVVAGYVHEEEEFIDFNVQPLLPHKLSQYGPGMAVGDVNGDGLDDVYMSGSRFKKGTFLIQQPEGTFIKQDLLPEINNKNKGEELGALLFDADTDGDLDLYLVHGSYELSPEDSSYQDRFYENRDGRFVLNKGALPPFLASGSCVRAADYDQDGDLDLFIGGRQVPLHYPLPASSYFLRNESDREHIEFVIDEEASALMEDFGMVTDALWTDFDNDGSTDLILAGEWMPISFLQNTKGTFRNVTTTSGVGENVGWWNSLSSGDFDGDGDVDYVAGNLGLNTINRASTETPIGIYASDFDHNEGLDAVPTVFLPDEQGKLKEFPFFGRGDMIKQMTKIKADFRMHADFARAGIADIFSTEQLSGATAYHANYMESAYLENLGDGRFAMTPLPLECQVAPVYGMISEDFNNDGNLDVLMVGNDYGNEVLQGRYDAFKGLLVLGAGDGTFRPTGMGQSGVYVPEDAKSLTYVINSDEDMKILAAQNMGPLKAFSVATSGQQVITLYPTDARVEYLDASGSKRIQEVYYGHTYLSQGSRRVLIPATASQVRITTFSGDQRGL</sequence>
<dbReference type="Pfam" id="PF13517">
    <property type="entry name" value="FG-GAP_3"/>
    <property type="match status" value="4"/>
</dbReference>
<dbReference type="Proteomes" id="UP001610063">
    <property type="component" value="Unassembled WGS sequence"/>
</dbReference>
<feature type="domain" description="ASPIC/UnbV" evidence="2">
    <location>
        <begin position="532"/>
        <end position="598"/>
    </location>
</feature>
<proteinExistence type="predicted"/>
<evidence type="ECO:0000313" key="3">
    <source>
        <dbReference type="EMBL" id="MFH6985014.1"/>
    </source>
</evidence>
<dbReference type="Gene3D" id="2.130.10.130">
    <property type="entry name" value="Integrin alpha, N-terminal"/>
    <property type="match status" value="3"/>
</dbReference>
<dbReference type="InterPro" id="IPR027039">
    <property type="entry name" value="Crtac1"/>
</dbReference>
<organism evidence="3 4">
    <name type="scientific">Marinoscillum luteum</name>
    <dbReference type="NCBI Taxonomy" id="861051"/>
    <lineage>
        <taxon>Bacteria</taxon>
        <taxon>Pseudomonadati</taxon>
        <taxon>Bacteroidota</taxon>
        <taxon>Cytophagia</taxon>
        <taxon>Cytophagales</taxon>
        <taxon>Reichenbachiellaceae</taxon>
        <taxon>Marinoscillum</taxon>
    </lineage>
</organism>
<dbReference type="PANTHER" id="PTHR16026">
    <property type="entry name" value="CARTILAGE ACIDIC PROTEIN 1"/>
    <property type="match status" value="1"/>
</dbReference>
<evidence type="ECO:0000313" key="4">
    <source>
        <dbReference type="Proteomes" id="UP001610063"/>
    </source>
</evidence>
<dbReference type="Pfam" id="PF07593">
    <property type="entry name" value="UnbV_ASPIC"/>
    <property type="match status" value="1"/>
</dbReference>
<gene>
    <name evidence="3" type="ORF">ACHKAR_16280</name>
</gene>
<dbReference type="InterPro" id="IPR028994">
    <property type="entry name" value="Integrin_alpha_N"/>
</dbReference>
<evidence type="ECO:0000256" key="1">
    <source>
        <dbReference type="ARBA" id="ARBA00022729"/>
    </source>
</evidence>
<accession>A0ABW7NE21</accession>
<dbReference type="SUPFAM" id="SSF69318">
    <property type="entry name" value="Integrin alpha N-terminal domain"/>
    <property type="match status" value="3"/>
</dbReference>
<dbReference type="PANTHER" id="PTHR16026:SF0">
    <property type="entry name" value="CARTILAGE ACIDIC PROTEIN 1"/>
    <property type="match status" value="1"/>
</dbReference>
<keyword evidence="1" id="KW-0732">Signal</keyword>
<reference evidence="3 4" key="1">
    <citation type="journal article" date="2013" name="Int. J. Syst. Evol. Microbiol.">
        <title>Marinoscillum luteum sp. nov., isolated from marine sediment.</title>
        <authorList>
            <person name="Cha I.T."/>
            <person name="Park S.J."/>
            <person name="Kim S.J."/>
            <person name="Kim J.G."/>
            <person name="Jung M.Y."/>
            <person name="Shin K.S."/>
            <person name="Kwon K.K."/>
            <person name="Yang S.H."/>
            <person name="Seo Y.S."/>
            <person name="Rhee S.K."/>
        </authorList>
    </citation>
    <scope>NUCLEOTIDE SEQUENCE [LARGE SCALE GENOMIC DNA]</scope>
    <source>
        <strain evidence="3 4">KCTC 23939</strain>
    </source>
</reference>
<comment type="caution">
    <text evidence="3">The sequence shown here is derived from an EMBL/GenBank/DDBJ whole genome shotgun (WGS) entry which is preliminary data.</text>
</comment>
<dbReference type="EMBL" id="JBIPKE010000019">
    <property type="protein sequence ID" value="MFH6985014.1"/>
    <property type="molecule type" value="Genomic_DNA"/>
</dbReference>
<dbReference type="InterPro" id="IPR011519">
    <property type="entry name" value="UnbV_ASPIC"/>
</dbReference>
<keyword evidence="4" id="KW-1185">Reference proteome</keyword>
<evidence type="ECO:0000259" key="2">
    <source>
        <dbReference type="Pfam" id="PF07593"/>
    </source>
</evidence>
<dbReference type="RefSeq" id="WP_395418470.1">
    <property type="nucleotide sequence ID" value="NZ_JBIPKE010000019.1"/>
</dbReference>